<proteinExistence type="predicted"/>
<accession>A0AA41RQR6</accession>
<dbReference type="Proteomes" id="UP001177140">
    <property type="component" value="Unassembled WGS sequence"/>
</dbReference>
<feature type="region of interest" description="Disordered" evidence="1">
    <location>
        <begin position="13"/>
        <end position="145"/>
    </location>
</feature>
<dbReference type="EMBL" id="JAJJMA010006813">
    <property type="protein sequence ID" value="MCL7021986.1"/>
    <property type="molecule type" value="Genomic_DNA"/>
</dbReference>
<feature type="compositionally biased region" description="Basic and acidic residues" evidence="1">
    <location>
        <begin position="59"/>
        <end position="77"/>
    </location>
</feature>
<dbReference type="AlphaFoldDB" id="A0AA41RQR6"/>
<name>A0AA41RQR6_PAPNU</name>
<evidence type="ECO:0000256" key="1">
    <source>
        <dbReference type="SAM" id="MobiDB-lite"/>
    </source>
</evidence>
<gene>
    <name evidence="2" type="ORF">MKW94_030410</name>
</gene>
<sequence length="145" mass="16208">MNAVYVSGECDDYNYYMDTSEDDDEDHGNRMPQVETVSKDATVLGDEKQKSEVLGTRELIAHDGASAKKSSEKKMSEGDVEPMEDDKLASNKATNGNASEDYMSTEMEKKKKEKRKLKEDEVESDQNDGTETTTTEVTKKKKSTS</sequence>
<keyword evidence="3" id="KW-1185">Reference proteome</keyword>
<evidence type="ECO:0000313" key="3">
    <source>
        <dbReference type="Proteomes" id="UP001177140"/>
    </source>
</evidence>
<protein>
    <submittedName>
        <fullName evidence="2">Uncharacterized protein</fullName>
    </submittedName>
</protein>
<organism evidence="2 3">
    <name type="scientific">Papaver nudicaule</name>
    <name type="common">Iceland poppy</name>
    <dbReference type="NCBI Taxonomy" id="74823"/>
    <lineage>
        <taxon>Eukaryota</taxon>
        <taxon>Viridiplantae</taxon>
        <taxon>Streptophyta</taxon>
        <taxon>Embryophyta</taxon>
        <taxon>Tracheophyta</taxon>
        <taxon>Spermatophyta</taxon>
        <taxon>Magnoliopsida</taxon>
        <taxon>Ranunculales</taxon>
        <taxon>Papaveraceae</taxon>
        <taxon>Papaveroideae</taxon>
        <taxon>Papaver</taxon>
    </lineage>
</organism>
<reference evidence="2" key="1">
    <citation type="submission" date="2022-03" db="EMBL/GenBank/DDBJ databases">
        <title>A functionally conserved STORR gene fusion in Papaver species that diverged 16.8 million years ago.</title>
        <authorList>
            <person name="Catania T."/>
        </authorList>
    </citation>
    <scope>NUCLEOTIDE SEQUENCE</scope>
    <source>
        <strain evidence="2">S-191538</strain>
    </source>
</reference>
<comment type="caution">
    <text evidence="2">The sequence shown here is derived from an EMBL/GenBank/DDBJ whole genome shotgun (WGS) entry which is preliminary data.</text>
</comment>
<evidence type="ECO:0000313" key="2">
    <source>
        <dbReference type="EMBL" id="MCL7021986.1"/>
    </source>
</evidence>